<reference evidence="3 4" key="1">
    <citation type="submission" date="2024-09" db="EMBL/GenBank/DDBJ databases">
        <authorList>
            <person name="Ruan L."/>
        </authorList>
    </citation>
    <scope>NUCLEOTIDE SEQUENCE [LARGE SCALE GENOMIC DNA]</scope>
    <source>
        <strain evidence="3 4">D33</strain>
    </source>
</reference>
<accession>A0ABV5BDS4</accession>
<keyword evidence="4" id="KW-1185">Reference proteome</keyword>
<gene>
    <name evidence="3" type="ORF">ACE3NQ_23215</name>
</gene>
<dbReference type="SUPFAM" id="SSF56059">
    <property type="entry name" value="Glutathione synthetase ATP-binding domain-like"/>
    <property type="match status" value="1"/>
</dbReference>
<keyword evidence="1" id="KW-0067">ATP-binding</keyword>
<comment type="caution">
    <text evidence="3">The sequence shown here is derived from an EMBL/GenBank/DDBJ whole genome shotgun (WGS) entry which is preliminary data.</text>
</comment>
<sequence length="414" mass="48307">MQPVLGIMTLYLNKAKQFEDRRVYQKMIEEGRRLGLDVYVFTPADVHPTRRQLLAHVFDPSQGKWTRKWREFPHMVLDRCRIQKSVRFQQLKSFRNKYSHLVYLNRPLRNKWTIHEVLSTRAAFKPHLPETVFYRSYKDIEEMLKKTRLIYLKPVNGTGGRGILRIEHLGADDKYYVIQGRNMKRQIIPRKRIHRTRLQAWLHYWNLDQYLIQEGIPNELESGRVHDYRMLVQKNGQGKWEVTGCAGRVGPVRSVTSNLHGGGRAISMKTLLEHWIKSDELRERVQEDAGKLGIQVASFLDSEYGGLCELALDLAINKEGNIYLLEVNPKPSREVFARIGEKDTYRKAIIRPLEYALWVYRTRLATSEAVKRVKTVKNVKAVKKGKASKIVKNAKIVKPAKPFIGRKKKRKSPA</sequence>
<dbReference type="RefSeq" id="WP_375527555.1">
    <property type="nucleotide sequence ID" value="NZ_JBHILM010000031.1"/>
</dbReference>
<dbReference type="Proteomes" id="UP001580407">
    <property type="component" value="Unassembled WGS sequence"/>
</dbReference>
<dbReference type="EMBL" id="JBHILM010000031">
    <property type="protein sequence ID" value="MFB5683828.1"/>
    <property type="molecule type" value="Genomic_DNA"/>
</dbReference>
<dbReference type="InterPro" id="IPR026838">
    <property type="entry name" value="YheC/D"/>
</dbReference>
<organism evidence="3 4">
    <name type="scientific">Paenibacillus terreus</name>
    <dbReference type="NCBI Taxonomy" id="1387834"/>
    <lineage>
        <taxon>Bacteria</taxon>
        <taxon>Bacillati</taxon>
        <taxon>Bacillota</taxon>
        <taxon>Bacilli</taxon>
        <taxon>Bacillales</taxon>
        <taxon>Paenibacillaceae</taxon>
        <taxon>Paenibacillus</taxon>
    </lineage>
</organism>
<evidence type="ECO:0000259" key="2">
    <source>
        <dbReference type="PROSITE" id="PS50975"/>
    </source>
</evidence>
<evidence type="ECO:0000256" key="1">
    <source>
        <dbReference type="PROSITE-ProRule" id="PRU00409"/>
    </source>
</evidence>
<protein>
    <submittedName>
        <fullName evidence="3">YheC/YheD family protein</fullName>
    </submittedName>
</protein>
<dbReference type="PROSITE" id="PS50975">
    <property type="entry name" value="ATP_GRASP"/>
    <property type="match status" value="1"/>
</dbReference>
<name>A0ABV5BDS4_9BACL</name>
<feature type="domain" description="ATP-grasp" evidence="2">
    <location>
        <begin position="121"/>
        <end position="354"/>
    </location>
</feature>
<dbReference type="Gene3D" id="3.30.470.20">
    <property type="entry name" value="ATP-grasp fold, B domain"/>
    <property type="match status" value="1"/>
</dbReference>
<evidence type="ECO:0000313" key="3">
    <source>
        <dbReference type="EMBL" id="MFB5683828.1"/>
    </source>
</evidence>
<proteinExistence type="predicted"/>
<evidence type="ECO:0000313" key="4">
    <source>
        <dbReference type="Proteomes" id="UP001580407"/>
    </source>
</evidence>
<dbReference type="InterPro" id="IPR011761">
    <property type="entry name" value="ATP-grasp"/>
</dbReference>
<dbReference type="Pfam" id="PF14398">
    <property type="entry name" value="ATPgrasp_YheCD"/>
    <property type="match status" value="1"/>
</dbReference>
<keyword evidence="1" id="KW-0547">Nucleotide-binding</keyword>